<evidence type="ECO:0000256" key="4">
    <source>
        <dbReference type="ARBA" id="ARBA00022679"/>
    </source>
</evidence>
<comment type="catalytic activity">
    <reaction evidence="5 6">
        <text>carbamoyl phosphate + L-ornithine = L-citrulline + phosphate + H(+)</text>
        <dbReference type="Rhea" id="RHEA:19513"/>
        <dbReference type="ChEBI" id="CHEBI:15378"/>
        <dbReference type="ChEBI" id="CHEBI:43474"/>
        <dbReference type="ChEBI" id="CHEBI:46911"/>
        <dbReference type="ChEBI" id="CHEBI:57743"/>
        <dbReference type="ChEBI" id="CHEBI:58228"/>
        <dbReference type="EC" id="2.1.3.3"/>
    </reaction>
</comment>
<comment type="pathway">
    <text evidence="1">Amino-acid biosynthesis; L-arginine biosynthesis; L-arginine from L-ornithine and carbamoyl phosphate: step 1/3.</text>
</comment>
<accession>A0A0U9HUF6</accession>
<feature type="domain" description="Aspartate/ornithine carbamoyltransferase carbamoyl-P binding" evidence="8">
    <location>
        <begin position="3"/>
        <end position="141"/>
    </location>
</feature>
<reference evidence="10" key="1">
    <citation type="submission" date="2016-01" db="EMBL/GenBank/DDBJ databases">
        <title>Draft genome sequence of Thermodesulfovibrio aggregans strain TGE-P1.</title>
        <authorList>
            <person name="Sekiguchi Y."/>
            <person name="Ohashi A."/>
            <person name="Matsuura N."/>
            <person name="Tourlousse M.D."/>
        </authorList>
    </citation>
    <scope>NUCLEOTIDE SEQUENCE [LARGE SCALE GENOMIC DNA]</scope>
    <source>
        <strain evidence="10">TGE-P1</strain>
    </source>
</reference>
<dbReference type="PANTHER" id="PTHR45753">
    <property type="entry name" value="ORNITHINE CARBAMOYLTRANSFERASE, MITOCHONDRIAL"/>
    <property type="match status" value="1"/>
</dbReference>
<evidence type="ECO:0000256" key="6">
    <source>
        <dbReference type="HAMAP-Rule" id="MF_01109"/>
    </source>
</evidence>
<dbReference type="STRING" id="86166.TAGGR_2393"/>
<evidence type="ECO:0000259" key="7">
    <source>
        <dbReference type="Pfam" id="PF00185"/>
    </source>
</evidence>
<feature type="binding site" evidence="6">
    <location>
        <begin position="222"/>
        <end position="223"/>
    </location>
    <ligand>
        <name>L-ornithine</name>
        <dbReference type="ChEBI" id="CHEBI:46911"/>
    </ligand>
</feature>
<evidence type="ECO:0000256" key="1">
    <source>
        <dbReference type="ARBA" id="ARBA00004975"/>
    </source>
</evidence>
<dbReference type="Gene3D" id="3.40.50.1370">
    <property type="entry name" value="Aspartate/ornithine carbamoyltransferase"/>
    <property type="match status" value="2"/>
</dbReference>
<organism evidence="9 10">
    <name type="scientific">Thermodesulfovibrio aggregans</name>
    <dbReference type="NCBI Taxonomy" id="86166"/>
    <lineage>
        <taxon>Bacteria</taxon>
        <taxon>Pseudomonadati</taxon>
        <taxon>Nitrospirota</taxon>
        <taxon>Thermodesulfovibrionia</taxon>
        <taxon>Thermodesulfovibrionales</taxon>
        <taxon>Thermodesulfovibrionaceae</taxon>
        <taxon>Thermodesulfovibrio</taxon>
    </lineage>
</organism>
<dbReference type="GO" id="GO:0019240">
    <property type="term" value="P:citrulline biosynthetic process"/>
    <property type="evidence" value="ECO:0007669"/>
    <property type="project" value="TreeGrafter"/>
</dbReference>
<evidence type="ECO:0000256" key="5">
    <source>
        <dbReference type="ARBA" id="ARBA00048772"/>
    </source>
</evidence>
<dbReference type="EC" id="2.1.3.3" evidence="3 6"/>
<feature type="binding site" evidence="6">
    <location>
        <begin position="50"/>
        <end position="53"/>
    </location>
    <ligand>
        <name>carbamoyl phosphate</name>
        <dbReference type="ChEBI" id="CHEBI:58228"/>
    </ligand>
</feature>
<dbReference type="RefSeq" id="WP_059176930.1">
    <property type="nucleotide sequence ID" value="NZ_BCNO01000002.1"/>
</dbReference>
<keyword evidence="6" id="KW-0963">Cytoplasm</keyword>
<dbReference type="Proteomes" id="UP000054976">
    <property type="component" value="Unassembled WGS sequence"/>
</dbReference>
<feature type="binding site" evidence="6">
    <location>
        <begin position="257"/>
        <end position="258"/>
    </location>
    <ligand>
        <name>carbamoyl phosphate</name>
        <dbReference type="ChEBI" id="CHEBI:58228"/>
    </ligand>
</feature>
<dbReference type="PRINTS" id="PR00100">
    <property type="entry name" value="AOTCASE"/>
</dbReference>
<feature type="binding site" evidence="6">
    <location>
        <begin position="128"/>
        <end position="131"/>
    </location>
    <ligand>
        <name>carbamoyl phosphate</name>
        <dbReference type="ChEBI" id="CHEBI:58228"/>
    </ligand>
</feature>
<comment type="caution">
    <text evidence="9">The sequence shown here is derived from an EMBL/GenBank/DDBJ whole genome shotgun (WGS) entry which is preliminary data.</text>
</comment>
<feature type="binding site" evidence="6">
    <location>
        <position position="285"/>
    </location>
    <ligand>
        <name>carbamoyl phosphate</name>
        <dbReference type="ChEBI" id="CHEBI:58228"/>
    </ligand>
</feature>
<keyword evidence="10" id="KW-1185">Reference proteome</keyword>
<evidence type="ECO:0000313" key="10">
    <source>
        <dbReference type="Proteomes" id="UP000054976"/>
    </source>
</evidence>
<dbReference type="PANTHER" id="PTHR45753:SF3">
    <property type="entry name" value="ORNITHINE TRANSCARBAMYLASE, MITOCHONDRIAL"/>
    <property type="match status" value="1"/>
</dbReference>
<dbReference type="HAMAP" id="MF_01109">
    <property type="entry name" value="OTCase"/>
    <property type="match status" value="1"/>
</dbReference>
<comment type="subcellular location">
    <subcellularLocation>
        <location evidence="6">Cytoplasm</location>
    </subcellularLocation>
</comment>
<keyword evidence="4 6" id="KW-0808">Transferase</keyword>
<dbReference type="NCBIfam" id="TIGR00658">
    <property type="entry name" value="orni_carb_tr"/>
    <property type="match status" value="1"/>
</dbReference>
<feature type="binding site" evidence="6">
    <location>
        <position position="159"/>
    </location>
    <ligand>
        <name>L-ornithine</name>
        <dbReference type="ChEBI" id="CHEBI:46911"/>
    </ligand>
</feature>
<dbReference type="Pfam" id="PF00185">
    <property type="entry name" value="OTCace"/>
    <property type="match status" value="1"/>
</dbReference>
<feature type="domain" description="Aspartate/ornithine carbamoyltransferase Asp/Orn-binding" evidence="7">
    <location>
        <begin position="147"/>
        <end position="295"/>
    </location>
</feature>
<dbReference type="InterPro" id="IPR024904">
    <property type="entry name" value="OTCase_ArgI"/>
</dbReference>
<feature type="binding site" evidence="6">
    <location>
        <position position="101"/>
    </location>
    <ligand>
        <name>carbamoyl phosphate</name>
        <dbReference type="ChEBI" id="CHEBI:58228"/>
    </ligand>
</feature>
<dbReference type="InterPro" id="IPR036901">
    <property type="entry name" value="Asp/Orn_carbamoylTrfase_sf"/>
</dbReference>
<dbReference type="InterPro" id="IPR006132">
    <property type="entry name" value="Asp/Orn_carbamoyltranf_P-bd"/>
</dbReference>
<dbReference type="OrthoDB" id="9774690at2"/>
<sequence length="299" mass="33554">MKRDYLRVLDLSKDEFISLINRAIEFKSNKDFSKCPLIGKSIGMIFEKPSTRTRVSFEVAIYQLGAHPLCLSSKELQLSRGETIKDTAQVLSRYLDGIVIRTFSHAIVEEFAKYSTVPVINALTDEHHPCQALADMMTILEKKGRLEGIKLAYVGDGNNVANSLIEASTLTGVKIHVATPEGYEPSEEVIEKAKTHTEVKLFNNPEEAVKEADVIYTDVWLSMGEEENVEKKRKLKDFQVNSQLLKRAKSDAIVMHCLPAHRGEEITDEVIDGPQSVVLEQAENRLHTSKAILEFLLAL</sequence>
<dbReference type="GO" id="GO:0042450">
    <property type="term" value="P:L-arginine biosynthetic process via ornithine"/>
    <property type="evidence" value="ECO:0007669"/>
    <property type="project" value="UniProtKB-UniRule"/>
</dbReference>
<evidence type="ECO:0000256" key="3">
    <source>
        <dbReference type="ARBA" id="ARBA00013007"/>
    </source>
</evidence>
<dbReference type="EMBL" id="BCNO01000002">
    <property type="protein sequence ID" value="GAQ95498.1"/>
    <property type="molecule type" value="Genomic_DNA"/>
</dbReference>
<dbReference type="InterPro" id="IPR006130">
    <property type="entry name" value="Asp/Orn_carbamoylTrfase"/>
</dbReference>
<dbReference type="InterPro" id="IPR002292">
    <property type="entry name" value="Orn/put_carbamltrans"/>
</dbReference>
<proteinExistence type="inferred from homology"/>
<protein>
    <recommendedName>
        <fullName evidence="3 6">Ornithine carbamoyltransferase</fullName>
        <shortName evidence="6">OTCase</shortName>
        <ecNumber evidence="3 6">2.1.3.3</ecNumber>
    </recommendedName>
</protein>
<comment type="similarity">
    <text evidence="2 6">Belongs to the aspartate/ornithine carbamoyltransferase superfamily. OTCase family.</text>
</comment>
<dbReference type="Pfam" id="PF02729">
    <property type="entry name" value="OTCace_N"/>
    <property type="match status" value="1"/>
</dbReference>
<evidence type="ECO:0000259" key="8">
    <source>
        <dbReference type="Pfam" id="PF02729"/>
    </source>
</evidence>
<feature type="binding site" evidence="6">
    <location>
        <position position="77"/>
    </location>
    <ligand>
        <name>carbamoyl phosphate</name>
        <dbReference type="ChEBI" id="CHEBI:58228"/>
    </ligand>
</feature>
<dbReference type="GO" id="GO:0016597">
    <property type="term" value="F:amino acid binding"/>
    <property type="evidence" value="ECO:0007669"/>
    <property type="project" value="InterPro"/>
</dbReference>
<evidence type="ECO:0000256" key="2">
    <source>
        <dbReference type="ARBA" id="ARBA00007805"/>
    </source>
</evidence>
<dbReference type="InterPro" id="IPR006131">
    <property type="entry name" value="Asp_carbamoyltransf_Asp/Orn-bd"/>
</dbReference>
<dbReference type="AlphaFoldDB" id="A0A0U9HUF6"/>
<dbReference type="PRINTS" id="PR00102">
    <property type="entry name" value="OTCASE"/>
</dbReference>
<dbReference type="FunFam" id="3.40.50.1370:FF:000008">
    <property type="entry name" value="Ornithine carbamoyltransferase"/>
    <property type="match status" value="1"/>
</dbReference>
<dbReference type="GO" id="GO:0004585">
    <property type="term" value="F:ornithine carbamoyltransferase activity"/>
    <property type="evidence" value="ECO:0007669"/>
    <property type="project" value="UniProtKB-UniRule"/>
</dbReference>
<dbReference type="SUPFAM" id="SSF53671">
    <property type="entry name" value="Aspartate/ornithine carbamoyltransferase"/>
    <property type="match status" value="1"/>
</dbReference>
<gene>
    <name evidence="9" type="ORF">TAGGR_2393</name>
</gene>
<dbReference type="PROSITE" id="PS00097">
    <property type="entry name" value="CARBAMOYLTRANSFERASE"/>
    <property type="match status" value="1"/>
</dbReference>
<feature type="binding site" evidence="6">
    <location>
        <position position="218"/>
    </location>
    <ligand>
        <name>L-ornithine</name>
        <dbReference type="ChEBI" id="CHEBI:46911"/>
    </ligand>
</feature>
<dbReference type="NCBIfam" id="NF001986">
    <property type="entry name" value="PRK00779.1"/>
    <property type="match status" value="1"/>
</dbReference>
<evidence type="ECO:0000313" key="9">
    <source>
        <dbReference type="EMBL" id="GAQ95498.1"/>
    </source>
</evidence>
<dbReference type="GO" id="GO:0005737">
    <property type="term" value="C:cytoplasm"/>
    <property type="evidence" value="ECO:0007669"/>
    <property type="project" value="UniProtKB-SubCell"/>
</dbReference>
<name>A0A0U9HUF6_9BACT</name>